<feature type="region of interest" description="Disordered" evidence="1">
    <location>
        <begin position="36"/>
        <end position="91"/>
    </location>
</feature>
<sequence>MQLQKDSEINALKQENELMRATIQNLTEEIAAIRKERQSANAASVTSPPKAVKHPTPVAEEDDSTNEDQHSETPAPKKRALSEPSFKKQTRAAIRELRAEDKELKPEIQEIKETLTSIKSAIEAIMNHPIFTQYAQVHGNQGNHAQPNFQLTWPQTHQN</sequence>
<dbReference type="EMBL" id="JABSTR010000006">
    <property type="protein sequence ID" value="KAH9373880.1"/>
    <property type="molecule type" value="Genomic_DNA"/>
</dbReference>
<protein>
    <submittedName>
        <fullName evidence="2">Uncharacterized protein</fullName>
    </submittedName>
</protein>
<accession>A0A9J6GH90</accession>
<keyword evidence="3" id="KW-1185">Reference proteome</keyword>
<comment type="caution">
    <text evidence="2">The sequence shown here is derived from an EMBL/GenBank/DDBJ whole genome shotgun (WGS) entry which is preliminary data.</text>
</comment>
<dbReference type="VEuPathDB" id="VectorBase:HLOH_056297"/>
<evidence type="ECO:0000256" key="1">
    <source>
        <dbReference type="SAM" id="MobiDB-lite"/>
    </source>
</evidence>
<evidence type="ECO:0000313" key="3">
    <source>
        <dbReference type="Proteomes" id="UP000821853"/>
    </source>
</evidence>
<dbReference type="Proteomes" id="UP000821853">
    <property type="component" value="Chromosome 4"/>
</dbReference>
<gene>
    <name evidence="2" type="ORF">HPB48_016144</name>
</gene>
<organism evidence="2 3">
    <name type="scientific">Haemaphysalis longicornis</name>
    <name type="common">Bush tick</name>
    <dbReference type="NCBI Taxonomy" id="44386"/>
    <lineage>
        <taxon>Eukaryota</taxon>
        <taxon>Metazoa</taxon>
        <taxon>Ecdysozoa</taxon>
        <taxon>Arthropoda</taxon>
        <taxon>Chelicerata</taxon>
        <taxon>Arachnida</taxon>
        <taxon>Acari</taxon>
        <taxon>Parasitiformes</taxon>
        <taxon>Ixodida</taxon>
        <taxon>Ixodoidea</taxon>
        <taxon>Ixodidae</taxon>
        <taxon>Haemaphysalinae</taxon>
        <taxon>Haemaphysalis</taxon>
    </lineage>
</organism>
<proteinExistence type="predicted"/>
<name>A0A9J6GH90_HAELO</name>
<evidence type="ECO:0000313" key="2">
    <source>
        <dbReference type="EMBL" id="KAH9373880.1"/>
    </source>
</evidence>
<dbReference type="AlphaFoldDB" id="A0A9J6GH90"/>
<reference evidence="2 3" key="1">
    <citation type="journal article" date="2020" name="Cell">
        <title>Large-Scale Comparative Analyses of Tick Genomes Elucidate Their Genetic Diversity and Vector Capacities.</title>
        <authorList>
            <consortium name="Tick Genome and Microbiome Consortium (TIGMIC)"/>
            <person name="Jia N."/>
            <person name="Wang J."/>
            <person name="Shi W."/>
            <person name="Du L."/>
            <person name="Sun Y."/>
            <person name="Zhan W."/>
            <person name="Jiang J.F."/>
            <person name="Wang Q."/>
            <person name="Zhang B."/>
            <person name="Ji P."/>
            <person name="Bell-Sakyi L."/>
            <person name="Cui X.M."/>
            <person name="Yuan T.T."/>
            <person name="Jiang B.G."/>
            <person name="Yang W.F."/>
            <person name="Lam T.T."/>
            <person name="Chang Q.C."/>
            <person name="Ding S.J."/>
            <person name="Wang X.J."/>
            <person name="Zhu J.G."/>
            <person name="Ruan X.D."/>
            <person name="Zhao L."/>
            <person name="Wei J.T."/>
            <person name="Ye R.Z."/>
            <person name="Que T.C."/>
            <person name="Du C.H."/>
            <person name="Zhou Y.H."/>
            <person name="Cheng J.X."/>
            <person name="Dai P.F."/>
            <person name="Guo W.B."/>
            <person name="Han X.H."/>
            <person name="Huang E.J."/>
            <person name="Li L.F."/>
            <person name="Wei W."/>
            <person name="Gao Y.C."/>
            <person name="Liu J.Z."/>
            <person name="Shao H.Z."/>
            <person name="Wang X."/>
            <person name="Wang C.C."/>
            <person name="Yang T.C."/>
            <person name="Huo Q.B."/>
            <person name="Li W."/>
            <person name="Chen H.Y."/>
            <person name="Chen S.E."/>
            <person name="Zhou L.G."/>
            <person name="Ni X.B."/>
            <person name="Tian J.H."/>
            <person name="Sheng Y."/>
            <person name="Liu T."/>
            <person name="Pan Y.S."/>
            <person name="Xia L.Y."/>
            <person name="Li J."/>
            <person name="Zhao F."/>
            <person name="Cao W.C."/>
        </authorList>
    </citation>
    <scope>NUCLEOTIDE SEQUENCE [LARGE SCALE GENOMIC DNA]</scope>
    <source>
        <strain evidence="2">HaeL-2018</strain>
    </source>
</reference>